<accession>A0A6C0IRR6</accession>
<evidence type="ECO:0000313" key="2">
    <source>
        <dbReference type="EMBL" id="QHT95459.1"/>
    </source>
</evidence>
<name>A0A6C0IRR6_9ZZZZ</name>
<dbReference type="EMBL" id="MN740240">
    <property type="protein sequence ID" value="QHT95459.1"/>
    <property type="molecule type" value="Genomic_DNA"/>
</dbReference>
<keyword evidence="1" id="KW-0472">Membrane</keyword>
<organism evidence="2">
    <name type="scientific">viral metagenome</name>
    <dbReference type="NCBI Taxonomy" id="1070528"/>
    <lineage>
        <taxon>unclassified sequences</taxon>
        <taxon>metagenomes</taxon>
        <taxon>organismal metagenomes</taxon>
    </lineage>
</organism>
<feature type="transmembrane region" description="Helical" evidence="1">
    <location>
        <begin position="115"/>
        <end position="133"/>
    </location>
</feature>
<proteinExistence type="predicted"/>
<protein>
    <submittedName>
        <fullName evidence="2">Uncharacterized protein</fullName>
    </submittedName>
</protein>
<evidence type="ECO:0000256" key="1">
    <source>
        <dbReference type="SAM" id="Phobius"/>
    </source>
</evidence>
<sequence length="135" mass="15785">MHKPLAIFIFVALLSFANDKFHSECNNPSIKVDLVSALHHFVSIYSWFGSLILGYPEVHLFYVLAIVAGWKIFGNCIISEWYNNACELDKNKNHKDIPYYIMSYITNKERQSYDYLIYVVVFIDIVMIVRKYGSM</sequence>
<keyword evidence="1" id="KW-0812">Transmembrane</keyword>
<reference evidence="2" key="1">
    <citation type="journal article" date="2020" name="Nature">
        <title>Giant virus diversity and host interactions through global metagenomics.</title>
        <authorList>
            <person name="Schulz F."/>
            <person name="Roux S."/>
            <person name="Paez-Espino D."/>
            <person name="Jungbluth S."/>
            <person name="Walsh D.A."/>
            <person name="Denef V.J."/>
            <person name="McMahon K.D."/>
            <person name="Konstantinidis K.T."/>
            <person name="Eloe-Fadrosh E.A."/>
            <person name="Kyrpides N.C."/>
            <person name="Woyke T."/>
        </authorList>
    </citation>
    <scope>NUCLEOTIDE SEQUENCE</scope>
    <source>
        <strain evidence="2">GVMAG-M-3300024261-8</strain>
    </source>
</reference>
<keyword evidence="1" id="KW-1133">Transmembrane helix</keyword>
<dbReference type="AlphaFoldDB" id="A0A6C0IRR6"/>